<dbReference type="GO" id="GO:0043023">
    <property type="term" value="F:ribosomal large subunit binding"/>
    <property type="evidence" value="ECO:0007669"/>
    <property type="project" value="TreeGrafter"/>
</dbReference>
<dbReference type="InterPro" id="IPR004394">
    <property type="entry name" value="Iojap/RsfS/C7orf30"/>
</dbReference>
<dbReference type="AlphaFoldDB" id="A0A9X1Y9W8"/>
<evidence type="ECO:0000256" key="3">
    <source>
        <dbReference type="SAM" id="MobiDB-lite"/>
    </source>
</evidence>
<dbReference type="EMBL" id="JALPRX010000068">
    <property type="protein sequence ID" value="MCK8785827.1"/>
    <property type="molecule type" value="Genomic_DNA"/>
</dbReference>
<name>A0A9X1Y9W8_9PROT</name>
<dbReference type="Pfam" id="PF02410">
    <property type="entry name" value="RsfS"/>
    <property type="match status" value="1"/>
</dbReference>
<reference evidence="4" key="1">
    <citation type="submission" date="2022-04" db="EMBL/GenBank/DDBJ databases">
        <title>Roseomonas acroporae sp. nov., isolated from coral Acropora digitifera.</title>
        <authorList>
            <person name="Sun H."/>
        </authorList>
    </citation>
    <scope>NUCLEOTIDE SEQUENCE</scope>
    <source>
        <strain evidence="4">NAR14</strain>
    </source>
</reference>
<dbReference type="GO" id="GO:0017148">
    <property type="term" value="P:negative regulation of translation"/>
    <property type="evidence" value="ECO:0007669"/>
    <property type="project" value="UniProtKB-UniRule"/>
</dbReference>
<protein>
    <recommendedName>
        <fullName evidence="2">Ribosomal silencing factor RsfS</fullName>
    </recommendedName>
</protein>
<keyword evidence="2" id="KW-0678">Repressor</keyword>
<dbReference type="Proteomes" id="UP001139516">
    <property type="component" value="Unassembled WGS sequence"/>
</dbReference>
<dbReference type="GO" id="GO:0090071">
    <property type="term" value="P:negative regulation of ribosome biogenesis"/>
    <property type="evidence" value="ECO:0007669"/>
    <property type="project" value="UniProtKB-UniRule"/>
</dbReference>
<evidence type="ECO:0000313" key="5">
    <source>
        <dbReference type="Proteomes" id="UP001139516"/>
    </source>
</evidence>
<dbReference type="PANTHER" id="PTHR21043:SF0">
    <property type="entry name" value="MITOCHONDRIAL ASSEMBLY OF RIBOSOMAL LARGE SUBUNIT PROTEIN 1"/>
    <property type="match status" value="1"/>
</dbReference>
<dbReference type="GO" id="GO:0042256">
    <property type="term" value="P:cytosolic ribosome assembly"/>
    <property type="evidence" value="ECO:0007669"/>
    <property type="project" value="UniProtKB-UniRule"/>
</dbReference>
<keyword evidence="5" id="KW-1185">Reference proteome</keyword>
<keyword evidence="2" id="KW-0963">Cytoplasm</keyword>
<dbReference type="NCBIfam" id="TIGR00090">
    <property type="entry name" value="rsfS_iojap_ybeB"/>
    <property type="match status" value="1"/>
</dbReference>
<dbReference type="Gene3D" id="3.30.460.10">
    <property type="entry name" value="Beta Polymerase, domain 2"/>
    <property type="match status" value="1"/>
</dbReference>
<sequence>MEPVAPRPRKLRKTEVEAGPVATPRARKPRKPVAAPPAVDRLVEAARRSLEDDKAEDIVVLDIADRSSFADRMIVASGLADRQIQAMAQHLEQALREAGLRQRVQVEGLGSSDWVLIDAGDLVIHLFKPEARAERALERMWGPDSPAGEVRLVGSDTE</sequence>
<feature type="region of interest" description="Disordered" evidence="3">
    <location>
        <begin position="1"/>
        <end position="39"/>
    </location>
</feature>
<evidence type="ECO:0000256" key="1">
    <source>
        <dbReference type="ARBA" id="ARBA00010574"/>
    </source>
</evidence>
<dbReference type="GO" id="GO:0005737">
    <property type="term" value="C:cytoplasm"/>
    <property type="evidence" value="ECO:0007669"/>
    <property type="project" value="UniProtKB-SubCell"/>
</dbReference>
<comment type="similarity">
    <text evidence="1 2">Belongs to the Iojap/RsfS family.</text>
</comment>
<comment type="subunit">
    <text evidence="2">Interacts with ribosomal protein uL14 (rplN).</text>
</comment>
<comment type="subcellular location">
    <subcellularLocation>
        <location evidence="2">Cytoplasm</location>
    </subcellularLocation>
</comment>
<comment type="caution">
    <text evidence="4">The sequence shown here is derived from an EMBL/GenBank/DDBJ whole genome shotgun (WGS) entry which is preliminary data.</text>
</comment>
<dbReference type="SUPFAM" id="SSF81301">
    <property type="entry name" value="Nucleotidyltransferase"/>
    <property type="match status" value="1"/>
</dbReference>
<dbReference type="InterPro" id="IPR043519">
    <property type="entry name" value="NT_sf"/>
</dbReference>
<gene>
    <name evidence="2 4" type="primary">rsfS</name>
    <name evidence="4" type="ORF">M0638_15715</name>
</gene>
<evidence type="ECO:0000256" key="2">
    <source>
        <dbReference type="HAMAP-Rule" id="MF_01477"/>
    </source>
</evidence>
<dbReference type="HAMAP" id="MF_01477">
    <property type="entry name" value="Iojap_RsfS"/>
    <property type="match status" value="1"/>
</dbReference>
<proteinExistence type="inferred from homology"/>
<comment type="function">
    <text evidence="2">Functions as a ribosomal silencing factor. Interacts with ribosomal protein uL14 (rplN), blocking formation of intersubunit bridge B8. Prevents association of the 30S and 50S ribosomal subunits and the formation of functional ribosomes, thus repressing translation.</text>
</comment>
<keyword evidence="2" id="KW-0810">Translation regulation</keyword>
<accession>A0A9X1Y9W8</accession>
<organism evidence="4 5">
    <name type="scientific">Roseomonas acroporae</name>
    <dbReference type="NCBI Taxonomy" id="2937791"/>
    <lineage>
        <taxon>Bacteria</taxon>
        <taxon>Pseudomonadati</taxon>
        <taxon>Pseudomonadota</taxon>
        <taxon>Alphaproteobacteria</taxon>
        <taxon>Acetobacterales</taxon>
        <taxon>Roseomonadaceae</taxon>
        <taxon>Roseomonas</taxon>
    </lineage>
</organism>
<dbReference type="PANTHER" id="PTHR21043">
    <property type="entry name" value="IOJAP SUPERFAMILY ORTHOLOG"/>
    <property type="match status" value="1"/>
</dbReference>
<evidence type="ECO:0000313" key="4">
    <source>
        <dbReference type="EMBL" id="MCK8785827.1"/>
    </source>
</evidence>